<evidence type="ECO:0000256" key="4">
    <source>
        <dbReference type="PROSITE-ProRule" id="PRU00335"/>
    </source>
</evidence>
<dbReference type="PATRIC" id="fig|1423727.3.peg.124"/>
<evidence type="ECO:0000313" key="7">
    <source>
        <dbReference type="Proteomes" id="UP000051672"/>
    </source>
</evidence>
<keyword evidence="3" id="KW-0804">Transcription</keyword>
<dbReference type="InterPro" id="IPR036271">
    <property type="entry name" value="Tet_transcr_reg_TetR-rel_C_sf"/>
</dbReference>
<sequence length="199" mass="22340">MARKKTITREQILNAAYQLVVEEGFKSFTARNIAKRMDCSTQPIYLEFTCMDDLKTAVIEKIKGFLASEMQRSYTNNPVIDLALAYIHFALDNRALYNAVFVEDHFGVDTMREYALDTGLRILDQYPPAKNLPESQRLNTVTGIWIVATGIANLSASGFISINDKQMVEILEAVTDDFIKNGRFSQTDGAAFIHNIVAS</sequence>
<reference evidence="6 7" key="1">
    <citation type="journal article" date="2015" name="Genome Announc.">
        <title>Expanding the biotechnology potential of lactobacilli through comparative genomics of 213 strains and associated genera.</title>
        <authorList>
            <person name="Sun Z."/>
            <person name="Harris H.M."/>
            <person name="McCann A."/>
            <person name="Guo C."/>
            <person name="Argimon S."/>
            <person name="Zhang W."/>
            <person name="Yang X."/>
            <person name="Jeffery I.B."/>
            <person name="Cooney J.C."/>
            <person name="Kagawa T.F."/>
            <person name="Liu W."/>
            <person name="Song Y."/>
            <person name="Salvetti E."/>
            <person name="Wrobel A."/>
            <person name="Rasinkangas P."/>
            <person name="Parkhill J."/>
            <person name="Rea M.C."/>
            <person name="O'Sullivan O."/>
            <person name="Ritari J."/>
            <person name="Douillard F.P."/>
            <person name="Paul Ross R."/>
            <person name="Yang R."/>
            <person name="Briner A.E."/>
            <person name="Felis G.E."/>
            <person name="de Vos W.M."/>
            <person name="Barrangou R."/>
            <person name="Klaenhammer T.R."/>
            <person name="Caufield P.W."/>
            <person name="Cui Y."/>
            <person name="Zhang H."/>
            <person name="O'Toole P.W."/>
        </authorList>
    </citation>
    <scope>NUCLEOTIDE SEQUENCE [LARGE SCALE GENOMIC DNA]</scope>
    <source>
        <strain evidence="6 7">DSM 23927</strain>
    </source>
</reference>
<proteinExistence type="predicted"/>
<gene>
    <name evidence="6" type="ORF">FC34_GL000123</name>
</gene>
<dbReference type="SUPFAM" id="SSF48498">
    <property type="entry name" value="Tetracyclin repressor-like, C-terminal domain"/>
    <property type="match status" value="1"/>
</dbReference>
<dbReference type="Pfam" id="PF00440">
    <property type="entry name" value="TetR_N"/>
    <property type="match status" value="1"/>
</dbReference>
<feature type="domain" description="HTH tetR-type" evidence="5">
    <location>
        <begin position="6"/>
        <end position="66"/>
    </location>
</feature>
<dbReference type="OrthoDB" id="66596at2"/>
<dbReference type="SUPFAM" id="SSF46689">
    <property type="entry name" value="Homeodomain-like"/>
    <property type="match status" value="1"/>
</dbReference>
<accession>A0A0R2B390</accession>
<keyword evidence="7" id="KW-1185">Reference proteome</keyword>
<evidence type="ECO:0000256" key="1">
    <source>
        <dbReference type="ARBA" id="ARBA00023015"/>
    </source>
</evidence>
<dbReference type="Pfam" id="PF13305">
    <property type="entry name" value="TetR_C_33"/>
    <property type="match status" value="1"/>
</dbReference>
<dbReference type="EMBL" id="AYZQ01000001">
    <property type="protein sequence ID" value="KRM72420.1"/>
    <property type="molecule type" value="Genomic_DNA"/>
</dbReference>
<feature type="DNA-binding region" description="H-T-H motif" evidence="4">
    <location>
        <begin position="29"/>
        <end position="48"/>
    </location>
</feature>
<organism evidence="6 7">
    <name type="scientific">Lacticaseibacillus brantae DSM 23927</name>
    <dbReference type="NCBI Taxonomy" id="1423727"/>
    <lineage>
        <taxon>Bacteria</taxon>
        <taxon>Bacillati</taxon>
        <taxon>Bacillota</taxon>
        <taxon>Bacilli</taxon>
        <taxon>Lactobacillales</taxon>
        <taxon>Lactobacillaceae</taxon>
        <taxon>Lacticaseibacillus</taxon>
    </lineage>
</organism>
<keyword evidence="2 4" id="KW-0238">DNA-binding</keyword>
<dbReference type="InterPro" id="IPR009057">
    <property type="entry name" value="Homeodomain-like_sf"/>
</dbReference>
<dbReference type="STRING" id="1423727.FC34_GL000123"/>
<dbReference type="InterPro" id="IPR025996">
    <property type="entry name" value="MT1864/Rv1816-like_C"/>
</dbReference>
<dbReference type="InterPro" id="IPR001647">
    <property type="entry name" value="HTH_TetR"/>
</dbReference>
<evidence type="ECO:0000259" key="5">
    <source>
        <dbReference type="PROSITE" id="PS50977"/>
    </source>
</evidence>
<dbReference type="GO" id="GO:0003677">
    <property type="term" value="F:DNA binding"/>
    <property type="evidence" value="ECO:0007669"/>
    <property type="project" value="UniProtKB-UniRule"/>
</dbReference>
<evidence type="ECO:0000256" key="2">
    <source>
        <dbReference type="ARBA" id="ARBA00023125"/>
    </source>
</evidence>
<evidence type="ECO:0000256" key="3">
    <source>
        <dbReference type="ARBA" id="ARBA00023163"/>
    </source>
</evidence>
<keyword evidence="1" id="KW-0805">Transcription regulation</keyword>
<name>A0A0R2B390_9LACO</name>
<comment type="caution">
    <text evidence="6">The sequence shown here is derived from an EMBL/GenBank/DDBJ whole genome shotgun (WGS) entry which is preliminary data.</text>
</comment>
<dbReference type="Gene3D" id="1.10.357.10">
    <property type="entry name" value="Tetracycline Repressor, domain 2"/>
    <property type="match status" value="1"/>
</dbReference>
<protein>
    <submittedName>
        <fullName evidence="6">Transcriptional regulator</fullName>
    </submittedName>
</protein>
<dbReference type="Proteomes" id="UP000051672">
    <property type="component" value="Unassembled WGS sequence"/>
</dbReference>
<dbReference type="AlphaFoldDB" id="A0A0R2B390"/>
<evidence type="ECO:0000313" key="6">
    <source>
        <dbReference type="EMBL" id="KRM72420.1"/>
    </source>
</evidence>
<dbReference type="PROSITE" id="PS50977">
    <property type="entry name" value="HTH_TETR_2"/>
    <property type="match status" value="1"/>
</dbReference>
<dbReference type="RefSeq" id="WP_057893451.1">
    <property type="nucleotide sequence ID" value="NZ_AYZQ01000001.1"/>
</dbReference>